<dbReference type="PANTHER" id="PTHR42894:SF1">
    <property type="entry name" value="N-(5'-PHOSPHORIBOSYL)ANTHRANILATE ISOMERASE"/>
    <property type="match status" value="1"/>
</dbReference>
<dbReference type="SUPFAM" id="SSF51366">
    <property type="entry name" value="Ribulose-phoshate binding barrel"/>
    <property type="match status" value="1"/>
</dbReference>
<comment type="pathway">
    <text evidence="2 9">Amino-acid biosynthesis; L-tryptophan biosynthesis; L-tryptophan from chorismate: step 3/5.</text>
</comment>
<evidence type="ECO:0000259" key="10">
    <source>
        <dbReference type="Pfam" id="PF00697"/>
    </source>
</evidence>
<dbReference type="AlphaFoldDB" id="A0A172TS75"/>
<dbReference type="PATRIC" id="fig|1492898.3.peg.940"/>
<evidence type="ECO:0000313" key="11">
    <source>
        <dbReference type="EMBL" id="ANE49828.1"/>
    </source>
</evidence>
<proteinExistence type="inferred from homology"/>
<evidence type="ECO:0000256" key="9">
    <source>
        <dbReference type="HAMAP-Rule" id="MF_00135"/>
    </source>
</evidence>
<organism evidence="11 12">
    <name type="scientific">Flavisolibacter tropicus</name>
    <dbReference type="NCBI Taxonomy" id="1492898"/>
    <lineage>
        <taxon>Bacteria</taxon>
        <taxon>Pseudomonadati</taxon>
        <taxon>Bacteroidota</taxon>
        <taxon>Chitinophagia</taxon>
        <taxon>Chitinophagales</taxon>
        <taxon>Chitinophagaceae</taxon>
        <taxon>Flavisolibacter</taxon>
    </lineage>
</organism>
<keyword evidence="7 9" id="KW-0057">Aromatic amino acid biosynthesis</keyword>
<sequence length="207" mass="23208">MKIKVCGITTVEQLQTLQELGVDYAGMIFYDKSKRFAGDKLEDERPLVNALDIARVGVFVNTEMDVVQKAIQDYSLTAVQLHGDETDAFCLDLMDKVQVIKVFRVAGQKDIDGLVAPFQEVCHYFLFDTDTAAYGGSGQQFDWRVLECAGINKPFFLSGGIGLEDVEKLKTFHHPYLYAVDVNSRFEIAPGIKDMNKVAHFIKQLNA</sequence>
<dbReference type="UniPathway" id="UPA00035">
    <property type="reaction ID" value="UER00042"/>
</dbReference>
<evidence type="ECO:0000313" key="12">
    <source>
        <dbReference type="Proteomes" id="UP000077177"/>
    </source>
</evidence>
<evidence type="ECO:0000256" key="2">
    <source>
        <dbReference type="ARBA" id="ARBA00004664"/>
    </source>
</evidence>
<dbReference type="CDD" id="cd00405">
    <property type="entry name" value="PRAI"/>
    <property type="match status" value="1"/>
</dbReference>
<dbReference type="OrthoDB" id="9786954at2"/>
<dbReference type="EMBL" id="CP011390">
    <property type="protein sequence ID" value="ANE49828.1"/>
    <property type="molecule type" value="Genomic_DNA"/>
</dbReference>
<evidence type="ECO:0000256" key="7">
    <source>
        <dbReference type="ARBA" id="ARBA00023141"/>
    </source>
</evidence>
<feature type="domain" description="N-(5'phosphoribosyl) anthranilate isomerase (PRAI)" evidence="10">
    <location>
        <begin position="4"/>
        <end position="203"/>
    </location>
</feature>
<dbReference type="InterPro" id="IPR044643">
    <property type="entry name" value="TrpF_fam"/>
</dbReference>
<keyword evidence="5 9" id="KW-0028">Amino-acid biosynthesis</keyword>
<comment type="catalytic activity">
    <reaction evidence="1 9">
        <text>N-(5-phospho-beta-D-ribosyl)anthranilate = 1-(2-carboxyphenylamino)-1-deoxy-D-ribulose 5-phosphate</text>
        <dbReference type="Rhea" id="RHEA:21540"/>
        <dbReference type="ChEBI" id="CHEBI:18277"/>
        <dbReference type="ChEBI" id="CHEBI:58613"/>
        <dbReference type="EC" id="5.3.1.24"/>
    </reaction>
</comment>
<evidence type="ECO:0000256" key="8">
    <source>
        <dbReference type="ARBA" id="ARBA00023235"/>
    </source>
</evidence>
<keyword evidence="6 9" id="KW-0822">Tryptophan biosynthesis</keyword>
<dbReference type="InterPro" id="IPR001240">
    <property type="entry name" value="PRAI_dom"/>
</dbReference>
<dbReference type="RefSeq" id="WP_066401968.1">
    <property type="nucleotide sequence ID" value="NZ_CP011390.1"/>
</dbReference>
<name>A0A172TS75_9BACT</name>
<evidence type="ECO:0000256" key="6">
    <source>
        <dbReference type="ARBA" id="ARBA00022822"/>
    </source>
</evidence>
<reference evidence="11" key="1">
    <citation type="journal article" date="2016" name="Int. J. Syst. Evol. Microbiol.">
        <title>Flavisolibacter tropicus sp. nov., isolated from tropical soil.</title>
        <authorList>
            <person name="Lee J.J."/>
            <person name="Kang M.S."/>
            <person name="Kim G.S."/>
            <person name="Lee C.S."/>
            <person name="Lim S."/>
            <person name="Lee J."/>
            <person name="Roh S.H."/>
            <person name="Kang H."/>
            <person name="Ha J.M."/>
            <person name="Bae S."/>
            <person name="Jung H.Y."/>
            <person name="Kim M.K."/>
        </authorList>
    </citation>
    <scope>NUCLEOTIDE SEQUENCE [LARGE SCALE GENOMIC DNA]</scope>
    <source>
        <strain evidence="11">LCS9</strain>
    </source>
</reference>
<dbReference type="GO" id="GO:0004640">
    <property type="term" value="F:phosphoribosylanthranilate isomerase activity"/>
    <property type="evidence" value="ECO:0007669"/>
    <property type="project" value="UniProtKB-UniRule"/>
</dbReference>
<dbReference type="InterPro" id="IPR013785">
    <property type="entry name" value="Aldolase_TIM"/>
</dbReference>
<dbReference type="PANTHER" id="PTHR42894">
    <property type="entry name" value="N-(5'-PHOSPHORIBOSYL)ANTHRANILATE ISOMERASE"/>
    <property type="match status" value="1"/>
</dbReference>
<evidence type="ECO:0000256" key="3">
    <source>
        <dbReference type="ARBA" id="ARBA00012572"/>
    </source>
</evidence>
<gene>
    <name evidence="9" type="primary">trpF</name>
    <name evidence="11" type="ORF">SY85_04300</name>
</gene>
<evidence type="ECO:0000256" key="1">
    <source>
        <dbReference type="ARBA" id="ARBA00001164"/>
    </source>
</evidence>
<dbReference type="STRING" id="1492898.SY85_04300"/>
<dbReference type="KEGG" id="fla:SY85_04300"/>
<accession>A0A172TS75</accession>
<dbReference type="Proteomes" id="UP000077177">
    <property type="component" value="Chromosome"/>
</dbReference>
<dbReference type="Pfam" id="PF00697">
    <property type="entry name" value="PRAI"/>
    <property type="match status" value="1"/>
</dbReference>
<evidence type="ECO:0000256" key="5">
    <source>
        <dbReference type="ARBA" id="ARBA00022605"/>
    </source>
</evidence>
<protein>
    <recommendedName>
        <fullName evidence="4 9">N-(5'-phosphoribosyl)anthranilate isomerase</fullName>
        <shortName evidence="9">PRAI</shortName>
        <ecNumber evidence="3 9">5.3.1.24</ecNumber>
    </recommendedName>
</protein>
<dbReference type="Gene3D" id="3.20.20.70">
    <property type="entry name" value="Aldolase class I"/>
    <property type="match status" value="1"/>
</dbReference>
<comment type="similarity">
    <text evidence="9">Belongs to the TrpF family.</text>
</comment>
<dbReference type="EC" id="5.3.1.24" evidence="3 9"/>
<dbReference type="GO" id="GO:0000162">
    <property type="term" value="P:L-tryptophan biosynthetic process"/>
    <property type="evidence" value="ECO:0007669"/>
    <property type="project" value="UniProtKB-UniRule"/>
</dbReference>
<dbReference type="InterPro" id="IPR011060">
    <property type="entry name" value="RibuloseP-bd_barrel"/>
</dbReference>
<keyword evidence="12" id="KW-1185">Reference proteome</keyword>
<keyword evidence="8 9" id="KW-0413">Isomerase</keyword>
<dbReference type="HAMAP" id="MF_00135">
    <property type="entry name" value="PRAI"/>
    <property type="match status" value="1"/>
</dbReference>
<evidence type="ECO:0000256" key="4">
    <source>
        <dbReference type="ARBA" id="ARBA00022272"/>
    </source>
</evidence>